<reference evidence="7" key="5">
    <citation type="submission" date="2023-10" db="EMBL/GenBank/DDBJ databases">
        <title>Genome of Potential pathogenic bacteria in Crohn's disease.</title>
        <authorList>
            <person name="Rodriguez-Palacios A."/>
        </authorList>
    </citation>
    <scope>NUCLEOTIDE SEQUENCE</scope>
    <source>
        <strain evidence="7">CavFT-hAR62</strain>
    </source>
</reference>
<dbReference type="EMBL" id="SLTX01000002">
    <property type="protein sequence ID" value="TDB03428.1"/>
    <property type="molecule type" value="Genomic_DNA"/>
</dbReference>
<dbReference type="Proteomes" id="UP000347681">
    <property type="component" value="Unassembled WGS sequence"/>
</dbReference>
<gene>
    <name evidence="8" type="ORF">E1J06_19770</name>
    <name evidence="5" type="ORF">F2Y61_08365</name>
    <name evidence="4" type="ORF">F2Z07_02710</name>
    <name evidence="6" type="ORF">KSU80_08775</name>
    <name evidence="9" type="ORF">QNN11_02235</name>
    <name evidence="7" type="ORF">RVH45_15865</name>
</gene>
<feature type="chain" id="PRO_5014231840" evidence="2">
    <location>
        <begin position="25"/>
        <end position="538"/>
    </location>
</feature>
<dbReference type="EMBL" id="VVZV01000002">
    <property type="protein sequence ID" value="KAA5323972.1"/>
    <property type="molecule type" value="Genomic_DNA"/>
</dbReference>
<dbReference type="Proteomes" id="UP001177934">
    <property type="component" value="Chromosome"/>
</dbReference>
<dbReference type="KEGG" id="bdh:GV66_05635"/>
<dbReference type="Proteomes" id="UP000294834">
    <property type="component" value="Unassembled WGS sequence"/>
</dbReference>
<dbReference type="EMBL" id="VVZB01000003">
    <property type="protein sequence ID" value="KAA5384286.1"/>
    <property type="molecule type" value="Genomic_DNA"/>
</dbReference>
<evidence type="ECO:0000313" key="4">
    <source>
        <dbReference type="EMBL" id="KAA5323972.1"/>
    </source>
</evidence>
<feature type="region of interest" description="Disordered" evidence="1">
    <location>
        <begin position="48"/>
        <end position="72"/>
    </location>
</feature>
<evidence type="ECO:0000256" key="2">
    <source>
        <dbReference type="SAM" id="SignalP"/>
    </source>
</evidence>
<reference evidence="9" key="4">
    <citation type="journal article" date="2023" name="Nat. Commun.">
        <title>Identification of a novel Human Milk Oligosaccharides utilization cluster in the infant gut commensal Bacteroides dorei.</title>
        <authorList>
            <person name="Kijner S."/>
            <person name="Ennis D."/>
            <person name="Shmorak S."/>
            <person name="Florentin A."/>
            <person name="Yassour M."/>
        </authorList>
    </citation>
    <scope>NUCLEOTIDE SEQUENCE</scope>
    <source>
        <strain evidence="9">2</strain>
    </source>
</reference>
<evidence type="ECO:0000313" key="5">
    <source>
        <dbReference type="EMBL" id="KAA5384286.1"/>
    </source>
</evidence>
<reference evidence="11 12" key="1">
    <citation type="journal article" date="2019" name="Nat. Med.">
        <title>A library of human gut bacterial isolates paired with longitudinal multiomics data enables mechanistic microbiome research.</title>
        <authorList>
            <person name="Poyet M."/>
            <person name="Groussin M."/>
            <person name="Gibbons S.M."/>
            <person name="Avila-Pacheco J."/>
            <person name="Jiang X."/>
            <person name="Kearney S.M."/>
            <person name="Perrotta A.R."/>
            <person name="Berdy B."/>
            <person name="Zhao S."/>
            <person name="Lieberman T.D."/>
            <person name="Swanson P.K."/>
            <person name="Smith M."/>
            <person name="Roesemann S."/>
            <person name="Alexander J.E."/>
            <person name="Rich S.A."/>
            <person name="Livny J."/>
            <person name="Vlamakis H."/>
            <person name="Clish C."/>
            <person name="Bullock K."/>
            <person name="Deik A."/>
            <person name="Scott J."/>
            <person name="Pierce K.A."/>
            <person name="Xavier R.J."/>
            <person name="Alm E.J."/>
        </authorList>
    </citation>
    <scope>NUCLEOTIDE SEQUENCE [LARGE SCALE GENOMIC DNA]</scope>
    <source>
        <strain evidence="4 12">BIOML-A25</strain>
        <strain evidence="5 11">BIOML-A5</strain>
    </source>
</reference>
<evidence type="ECO:0000313" key="7">
    <source>
        <dbReference type="EMBL" id="MDU0271333.1"/>
    </source>
</evidence>
<dbReference type="InterPro" id="IPR047786">
    <property type="entry name" value="Mfa1_fim"/>
</dbReference>
<feature type="compositionally biased region" description="Polar residues" evidence="1">
    <location>
        <begin position="48"/>
        <end position="67"/>
    </location>
</feature>
<dbReference type="RefSeq" id="WP_007841692.1">
    <property type="nucleotide sequence ID" value="NZ_BAABZF010000001.1"/>
</dbReference>
<evidence type="ECO:0000313" key="10">
    <source>
        <dbReference type="Proteomes" id="UP000294834"/>
    </source>
</evidence>
<evidence type="ECO:0000259" key="3">
    <source>
        <dbReference type="Pfam" id="PF15495"/>
    </source>
</evidence>
<keyword evidence="2" id="KW-0732">Signal</keyword>
<feature type="domain" description="Minor fimbrium subunit Mfa1 C-terminal" evidence="3">
    <location>
        <begin position="451"/>
        <end position="534"/>
    </location>
</feature>
<proteinExistence type="predicted"/>
<reference evidence="6" key="3">
    <citation type="submission" date="2021-06" db="EMBL/GenBank/DDBJ databases">
        <title>Collection of gut derived symbiotic bacterial strains cultured from healthy donors.</title>
        <authorList>
            <person name="Lin H."/>
            <person name="Littmann E."/>
            <person name="Pamer E.G."/>
        </authorList>
    </citation>
    <scope>NUCLEOTIDE SEQUENCE</scope>
    <source>
        <strain evidence="6">MSK.5.10</strain>
    </source>
</reference>
<accession>A0A0K2HG61</accession>
<dbReference type="Proteomes" id="UP001181086">
    <property type="component" value="Unassembled WGS sequence"/>
</dbReference>
<sequence length="538" mass="60114">MKKFSKILMSGLAALCLWACSDEANVSQPANAENDVYVEFGVQLMQGSSSRSTTTDGEDGNGSNSTGGAEVGKNYENSVKEILLVLTKADGSLIVSQRLDVEPKEDGKYPRLVTTLDRSALETYKTGEIYAYAFCNPISSININDLTHSIHTLSDEPELLTDNDEIWKKDAFLMSNHNLVKVANSTPNTIWNWEQYTESNRLSLGTISVERACARFDFKASSYPTTEATNTYVLESTNGVKVLLTDMVMVNISKSFYHLRRVSANGLADDIDLCGQETSNNYVVDTDAREKNGNVGETYKGNYFYNNFFARSAAEWENKFTKISSLTEEDNDESWNTGNRNGYKIWRYATENTIPAPNSNQKNGISTGVIFKGKLQFNKSTYGVTGDQPIFVYNNVLYGTWEKVKDVANAANADESLRAAYAQIGETPAADAEFGKAGFTVLRPNGSGDYEMYYCYWNRHNDNNDPNLMGPMEFAVVRNNVYKLMVNKINGYGHPTSPGPKDDPDPFDPNNPDERNDLYIEVTVEVRPWVVRINDIEF</sequence>
<dbReference type="GO" id="GO:0009418">
    <property type="term" value="C:pilus shaft"/>
    <property type="evidence" value="ECO:0007669"/>
    <property type="project" value="InterPro"/>
</dbReference>
<dbReference type="Pfam" id="PF15495">
    <property type="entry name" value="Fimbrillin_C"/>
    <property type="match status" value="1"/>
</dbReference>
<dbReference type="Gene3D" id="2.60.40.3690">
    <property type="match status" value="2"/>
</dbReference>
<feature type="region of interest" description="Disordered" evidence="1">
    <location>
        <begin position="493"/>
        <end position="515"/>
    </location>
</feature>
<dbReference type="Proteomes" id="UP000481700">
    <property type="component" value="Unassembled WGS sequence"/>
</dbReference>
<dbReference type="InterPro" id="IPR029140">
    <property type="entry name" value="Mfa1_C"/>
</dbReference>
<evidence type="ECO:0000313" key="12">
    <source>
        <dbReference type="Proteomes" id="UP000481700"/>
    </source>
</evidence>
<evidence type="ECO:0000313" key="9">
    <source>
        <dbReference type="EMBL" id="WHX10379.1"/>
    </source>
</evidence>
<evidence type="ECO:0000313" key="11">
    <source>
        <dbReference type="Proteomes" id="UP000347681"/>
    </source>
</evidence>
<dbReference type="EMBL" id="CP126056">
    <property type="protein sequence ID" value="WHX10379.1"/>
    <property type="molecule type" value="Genomic_DNA"/>
</dbReference>
<dbReference type="AlphaFoldDB" id="A0A0K2HG61"/>
<protein>
    <submittedName>
        <fullName evidence="6">Mfa1 family fimbria major subunit</fullName>
    </submittedName>
</protein>
<feature type="signal peptide" evidence="2">
    <location>
        <begin position="1"/>
        <end position="24"/>
    </location>
</feature>
<dbReference type="Proteomes" id="UP000777173">
    <property type="component" value="Unassembled WGS sequence"/>
</dbReference>
<evidence type="ECO:0000256" key="1">
    <source>
        <dbReference type="SAM" id="MobiDB-lite"/>
    </source>
</evidence>
<dbReference type="NCBIfam" id="NF038041">
    <property type="entry name" value="fim_Mfa1_fam"/>
    <property type="match status" value="1"/>
</dbReference>
<reference evidence="8 10" key="2">
    <citation type="journal article" date="2019" name="Nat. Microbiol.">
        <title>Genomic variation and strain-specific functional adaptation in the human gut microbiome during early life.</title>
        <authorList>
            <person name="Vatanen T."/>
            <person name="Plichta D.R."/>
            <person name="Somani J."/>
            <person name="Munch P.C."/>
            <person name="Arthur T.D."/>
            <person name="Hall A.B."/>
            <person name="Rudolf S."/>
            <person name="Oakeley E.J."/>
            <person name="Ke X."/>
            <person name="Young R.A."/>
            <person name="Haiser H.J."/>
            <person name="Kolde R."/>
            <person name="Yassour M."/>
            <person name="Luopajarvi K."/>
            <person name="Siljander H."/>
            <person name="Virtanen S.M."/>
            <person name="Ilonen J."/>
            <person name="Uibo R."/>
            <person name="Tillmann V."/>
            <person name="Mokurov S."/>
            <person name="Dorshakova N."/>
            <person name="Porter J.A."/>
            <person name="McHardy A.C."/>
            <person name="Lahdesmaki H."/>
            <person name="Vlamakis H."/>
            <person name="Huttenhower C."/>
            <person name="Knip M."/>
            <person name="Xavier R.J."/>
        </authorList>
    </citation>
    <scope>NUCLEOTIDE SEQUENCE [LARGE SCALE GENOMIC DNA]</scope>
    <source>
        <strain evidence="8 10">RJX1052</strain>
    </source>
</reference>
<organism evidence="5 11">
    <name type="scientific">Phocaeicola dorei</name>
    <dbReference type="NCBI Taxonomy" id="357276"/>
    <lineage>
        <taxon>Bacteria</taxon>
        <taxon>Pseudomonadati</taxon>
        <taxon>Bacteroidota</taxon>
        <taxon>Bacteroidia</taxon>
        <taxon>Bacteroidales</taxon>
        <taxon>Bacteroidaceae</taxon>
        <taxon>Phocaeicola</taxon>
    </lineage>
</organism>
<dbReference type="EMBL" id="JAHOAX010000006">
    <property type="protein sequence ID" value="MBV3123273.1"/>
    <property type="molecule type" value="Genomic_DNA"/>
</dbReference>
<evidence type="ECO:0000313" key="6">
    <source>
        <dbReference type="EMBL" id="MBV3123273.1"/>
    </source>
</evidence>
<evidence type="ECO:0000313" key="8">
    <source>
        <dbReference type="EMBL" id="TDB03428.1"/>
    </source>
</evidence>
<dbReference type="EMBL" id="JAWDEV010000011">
    <property type="protein sequence ID" value="MDU0271333.1"/>
    <property type="molecule type" value="Genomic_DNA"/>
</dbReference>
<name>A0A0K2HG61_9BACT</name>